<dbReference type="InterPro" id="IPR001055">
    <property type="entry name" value="Adrenodoxin-like"/>
</dbReference>
<comment type="caution">
    <text evidence="8">The sequence shown here is derived from an EMBL/GenBank/DDBJ whole genome shotgun (WGS) entry which is preliminary data.</text>
</comment>
<keyword evidence="3" id="KW-0479">Metal-binding</keyword>
<reference evidence="9" key="1">
    <citation type="journal article" date="2019" name="Int. J. Syst. Evol. Microbiol.">
        <title>The Global Catalogue of Microorganisms (GCM) 10K type strain sequencing project: providing services to taxonomists for standard genome sequencing and annotation.</title>
        <authorList>
            <consortium name="The Broad Institute Genomics Platform"/>
            <consortium name="The Broad Institute Genome Sequencing Center for Infectious Disease"/>
            <person name="Wu L."/>
            <person name="Ma J."/>
        </authorList>
    </citation>
    <scope>NUCLEOTIDE SEQUENCE [LARGE SCALE GENOMIC DNA]</scope>
    <source>
        <strain evidence="9">CGMCC 1.10759</strain>
    </source>
</reference>
<dbReference type="PROSITE" id="PS51085">
    <property type="entry name" value="2FE2S_FER_2"/>
    <property type="match status" value="1"/>
</dbReference>
<keyword evidence="9" id="KW-1185">Reference proteome</keyword>
<dbReference type="Pfam" id="PF00111">
    <property type="entry name" value="Fer2"/>
    <property type="match status" value="1"/>
</dbReference>
<accession>A0ABV8SWK1</accession>
<proteinExistence type="inferred from homology"/>
<organism evidence="8 9">
    <name type="scientific">Steroidobacter flavus</name>
    <dbReference type="NCBI Taxonomy" id="1842136"/>
    <lineage>
        <taxon>Bacteria</taxon>
        <taxon>Pseudomonadati</taxon>
        <taxon>Pseudomonadota</taxon>
        <taxon>Gammaproteobacteria</taxon>
        <taxon>Steroidobacterales</taxon>
        <taxon>Steroidobacteraceae</taxon>
        <taxon>Steroidobacter</taxon>
    </lineage>
</organism>
<sequence length="104" mass="11199">MSKVIVIDRNGTEQQVEAVAGSSLMETLRNLDAGVAAICGGICACATCHVFVDEEWYPRLIPPSGDERELLAEVAHCRPTSRLSCQIAFEPELGGLRVTLAPED</sequence>
<keyword evidence="4" id="KW-0408">Iron</keyword>
<dbReference type="EMBL" id="JBHSDU010000014">
    <property type="protein sequence ID" value="MFC4311989.1"/>
    <property type="molecule type" value="Genomic_DNA"/>
</dbReference>
<evidence type="ECO:0000256" key="3">
    <source>
        <dbReference type="ARBA" id="ARBA00022723"/>
    </source>
</evidence>
<dbReference type="PANTHER" id="PTHR23426:SF65">
    <property type="entry name" value="FERREDOXIN-2, MITOCHONDRIAL"/>
    <property type="match status" value="1"/>
</dbReference>
<evidence type="ECO:0000256" key="2">
    <source>
        <dbReference type="ARBA" id="ARBA00022714"/>
    </source>
</evidence>
<dbReference type="InterPro" id="IPR036010">
    <property type="entry name" value="2Fe-2S_ferredoxin-like_sf"/>
</dbReference>
<evidence type="ECO:0000256" key="6">
    <source>
        <dbReference type="ARBA" id="ARBA00034078"/>
    </source>
</evidence>
<dbReference type="InterPro" id="IPR012675">
    <property type="entry name" value="Beta-grasp_dom_sf"/>
</dbReference>
<dbReference type="InterPro" id="IPR001041">
    <property type="entry name" value="2Fe-2S_ferredoxin-type"/>
</dbReference>
<comment type="cofactor">
    <cofactor evidence="6">
        <name>[2Fe-2S] cluster</name>
        <dbReference type="ChEBI" id="CHEBI:190135"/>
    </cofactor>
</comment>
<gene>
    <name evidence="8" type="ORF">ACFPN2_23105</name>
</gene>
<evidence type="ECO:0000313" key="9">
    <source>
        <dbReference type="Proteomes" id="UP001595904"/>
    </source>
</evidence>
<dbReference type="CDD" id="cd00207">
    <property type="entry name" value="fer2"/>
    <property type="match status" value="1"/>
</dbReference>
<dbReference type="RefSeq" id="WP_380601012.1">
    <property type="nucleotide sequence ID" value="NZ_JBHSDU010000014.1"/>
</dbReference>
<dbReference type="SUPFAM" id="SSF54292">
    <property type="entry name" value="2Fe-2S ferredoxin-like"/>
    <property type="match status" value="1"/>
</dbReference>
<protein>
    <submittedName>
        <fullName evidence="8">2Fe-2S iron-sulfur cluster-binding protein</fullName>
    </submittedName>
</protein>
<dbReference type="Gene3D" id="3.10.20.30">
    <property type="match status" value="1"/>
</dbReference>
<evidence type="ECO:0000256" key="4">
    <source>
        <dbReference type="ARBA" id="ARBA00023004"/>
    </source>
</evidence>
<dbReference type="Proteomes" id="UP001595904">
    <property type="component" value="Unassembled WGS sequence"/>
</dbReference>
<evidence type="ECO:0000256" key="1">
    <source>
        <dbReference type="ARBA" id="ARBA00010914"/>
    </source>
</evidence>
<name>A0ABV8SWK1_9GAMM</name>
<comment type="similarity">
    <text evidence="1">Belongs to the adrenodoxin/putidaredoxin family.</text>
</comment>
<keyword evidence="2" id="KW-0001">2Fe-2S</keyword>
<feature type="domain" description="2Fe-2S ferredoxin-type" evidence="7">
    <location>
        <begin position="2"/>
        <end position="104"/>
    </location>
</feature>
<dbReference type="PANTHER" id="PTHR23426">
    <property type="entry name" value="FERREDOXIN/ADRENODOXIN"/>
    <property type="match status" value="1"/>
</dbReference>
<evidence type="ECO:0000259" key="7">
    <source>
        <dbReference type="PROSITE" id="PS51085"/>
    </source>
</evidence>
<evidence type="ECO:0000256" key="5">
    <source>
        <dbReference type="ARBA" id="ARBA00023014"/>
    </source>
</evidence>
<keyword evidence="5" id="KW-0411">Iron-sulfur</keyword>
<evidence type="ECO:0000313" key="8">
    <source>
        <dbReference type="EMBL" id="MFC4311989.1"/>
    </source>
</evidence>